<dbReference type="InterPro" id="IPR036388">
    <property type="entry name" value="WH-like_DNA-bd_sf"/>
</dbReference>
<comment type="caution">
    <text evidence="6">The sequence shown here is derived from an EMBL/GenBank/DDBJ whole genome shotgun (WGS) entry which is preliminary data.</text>
</comment>
<dbReference type="InterPro" id="IPR014757">
    <property type="entry name" value="Tscrpt_reg_IclR_C"/>
</dbReference>
<proteinExistence type="predicted"/>
<evidence type="ECO:0000259" key="5">
    <source>
        <dbReference type="PROSITE" id="PS51078"/>
    </source>
</evidence>
<dbReference type="SUPFAM" id="SSF55781">
    <property type="entry name" value="GAF domain-like"/>
    <property type="match status" value="1"/>
</dbReference>
<dbReference type="RefSeq" id="WP_076723079.1">
    <property type="nucleotide sequence ID" value="NZ_MSCW01000002.1"/>
</dbReference>
<feature type="domain" description="HTH iclR-type" evidence="4">
    <location>
        <begin position="6"/>
        <end position="67"/>
    </location>
</feature>
<name>A0A1V2DX22_9GAMM</name>
<evidence type="ECO:0000256" key="3">
    <source>
        <dbReference type="ARBA" id="ARBA00023163"/>
    </source>
</evidence>
<dbReference type="PROSITE" id="PS51078">
    <property type="entry name" value="ICLR_ED"/>
    <property type="match status" value="1"/>
</dbReference>
<dbReference type="EMBL" id="MSCW01000002">
    <property type="protein sequence ID" value="ONF44831.1"/>
    <property type="molecule type" value="Genomic_DNA"/>
</dbReference>
<dbReference type="PANTHER" id="PTHR30136:SF39">
    <property type="entry name" value="TRANSCRIPTIONAL REGULATORY PROTEIN"/>
    <property type="match status" value="1"/>
</dbReference>
<evidence type="ECO:0000256" key="2">
    <source>
        <dbReference type="ARBA" id="ARBA00023125"/>
    </source>
</evidence>
<protein>
    <recommendedName>
        <fullName evidence="8">IclR family transcriptional regulator</fullName>
    </recommendedName>
</protein>
<dbReference type="STRING" id="135739.BTO32_03595"/>
<keyword evidence="2" id="KW-0238">DNA-binding</keyword>
<dbReference type="GO" id="GO:0003700">
    <property type="term" value="F:DNA-binding transcription factor activity"/>
    <property type="evidence" value="ECO:0007669"/>
    <property type="project" value="TreeGrafter"/>
</dbReference>
<evidence type="ECO:0000313" key="7">
    <source>
        <dbReference type="Proteomes" id="UP000189339"/>
    </source>
</evidence>
<reference evidence="6 7" key="1">
    <citation type="submission" date="2016-12" db="EMBL/GenBank/DDBJ databases">
        <title>Marinobacter lutaoensis whole genome sequencing.</title>
        <authorList>
            <person name="Verma A."/>
            <person name="Krishnamurthi S."/>
        </authorList>
    </citation>
    <scope>NUCLEOTIDE SEQUENCE [LARGE SCALE GENOMIC DNA]</scope>
    <source>
        <strain evidence="6 7">T5054</strain>
    </source>
</reference>
<keyword evidence="7" id="KW-1185">Reference proteome</keyword>
<dbReference type="AlphaFoldDB" id="A0A1V2DX22"/>
<evidence type="ECO:0008006" key="8">
    <source>
        <dbReference type="Google" id="ProtNLM"/>
    </source>
</evidence>
<keyword evidence="3" id="KW-0804">Transcription</keyword>
<organism evidence="6 7">
    <name type="scientific">Marinobacter lutaoensis</name>
    <dbReference type="NCBI Taxonomy" id="135739"/>
    <lineage>
        <taxon>Bacteria</taxon>
        <taxon>Pseudomonadati</taxon>
        <taxon>Pseudomonadota</taxon>
        <taxon>Gammaproteobacteria</taxon>
        <taxon>Pseudomonadales</taxon>
        <taxon>Marinobacteraceae</taxon>
        <taxon>Marinobacter</taxon>
    </lineage>
</organism>
<gene>
    <name evidence="6" type="ORF">BTO32_03595</name>
</gene>
<dbReference type="Pfam" id="PF09339">
    <property type="entry name" value="HTH_IclR"/>
    <property type="match status" value="1"/>
</dbReference>
<dbReference type="Gene3D" id="1.10.10.10">
    <property type="entry name" value="Winged helix-like DNA-binding domain superfamily/Winged helix DNA-binding domain"/>
    <property type="match status" value="1"/>
</dbReference>
<dbReference type="GO" id="GO:0045892">
    <property type="term" value="P:negative regulation of DNA-templated transcription"/>
    <property type="evidence" value="ECO:0007669"/>
    <property type="project" value="TreeGrafter"/>
</dbReference>
<dbReference type="SMART" id="SM00346">
    <property type="entry name" value="HTH_ICLR"/>
    <property type="match status" value="1"/>
</dbReference>
<dbReference type="InterPro" id="IPR005471">
    <property type="entry name" value="Tscrpt_reg_IclR_N"/>
</dbReference>
<dbReference type="SUPFAM" id="SSF46785">
    <property type="entry name" value="Winged helix' DNA-binding domain"/>
    <property type="match status" value="1"/>
</dbReference>
<evidence type="ECO:0000256" key="1">
    <source>
        <dbReference type="ARBA" id="ARBA00023015"/>
    </source>
</evidence>
<dbReference type="Gene3D" id="3.30.450.40">
    <property type="match status" value="2"/>
</dbReference>
<evidence type="ECO:0000259" key="4">
    <source>
        <dbReference type="PROSITE" id="PS51077"/>
    </source>
</evidence>
<dbReference type="PROSITE" id="PS51077">
    <property type="entry name" value="HTH_ICLR"/>
    <property type="match status" value="1"/>
</dbReference>
<dbReference type="InterPro" id="IPR050707">
    <property type="entry name" value="HTH_MetabolicPath_Reg"/>
</dbReference>
<dbReference type="GO" id="GO:0003677">
    <property type="term" value="F:DNA binding"/>
    <property type="evidence" value="ECO:0007669"/>
    <property type="project" value="UniProtKB-KW"/>
</dbReference>
<dbReference type="FunFam" id="1.10.10.10:FF:000056">
    <property type="entry name" value="IclR family transcriptional regulator"/>
    <property type="match status" value="1"/>
</dbReference>
<dbReference type="Pfam" id="PF01614">
    <property type="entry name" value="IclR_C"/>
    <property type="match status" value="1"/>
</dbReference>
<keyword evidence="1" id="KW-0805">Transcription regulation</keyword>
<sequence length="213" mass="23759">MADNRVQSVERALMILNTFRTGEDAWTLAQLAEKTGLYKSTILRILGSLERFGYVMRGEDGLHRPGPALLRFGRDSTTADYDAVIRPYLKRLRNETGETASFYVRDGDERVCLLREIGHHELRHYVEEGSRLGLDRGAAARALVQPHQNDGVHISRGERVPGVAAIAVPVFDSQGGQLGAITLSGSTESILSSRQDRFIELLREAARQIRARF</sequence>
<accession>A0A1V2DX22</accession>
<dbReference type="InterPro" id="IPR029016">
    <property type="entry name" value="GAF-like_dom_sf"/>
</dbReference>
<evidence type="ECO:0000313" key="6">
    <source>
        <dbReference type="EMBL" id="ONF44831.1"/>
    </source>
</evidence>
<feature type="domain" description="IclR-ED" evidence="5">
    <location>
        <begin position="68"/>
        <end position="213"/>
    </location>
</feature>
<dbReference type="PANTHER" id="PTHR30136">
    <property type="entry name" value="HELIX-TURN-HELIX TRANSCRIPTIONAL REGULATOR, ICLR FAMILY"/>
    <property type="match status" value="1"/>
</dbReference>
<dbReference type="Proteomes" id="UP000189339">
    <property type="component" value="Unassembled WGS sequence"/>
</dbReference>
<dbReference type="InterPro" id="IPR036390">
    <property type="entry name" value="WH_DNA-bd_sf"/>
</dbReference>